<evidence type="ECO:0008006" key="3">
    <source>
        <dbReference type="Google" id="ProtNLM"/>
    </source>
</evidence>
<gene>
    <name evidence="1" type="ORF">DFH08DRAFT_682390</name>
</gene>
<organism evidence="1 2">
    <name type="scientific">Mycena albidolilacea</name>
    <dbReference type="NCBI Taxonomy" id="1033008"/>
    <lineage>
        <taxon>Eukaryota</taxon>
        <taxon>Fungi</taxon>
        <taxon>Dikarya</taxon>
        <taxon>Basidiomycota</taxon>
        <taxon>Agaricomycotina</taxon>
        <taxon>Agaricomycetes</taxon>
        <taxon>Agaricomycetidae</taxon>
        <taxon>Agaricales</taxon>
        <taxon>Marasmiineae</taxon>
        <taxon>Mycenaceae</taxon>
        <taxon>Mycena</taxon>
    </lineage>
</organism>
<reference evidence="1" key="1">
    <citation type="submission" date="2023-03" db="EMBL/GenBank/DDBJ databases">
        <title>Massive genome expansion in bonnet fungi (Mycena s.s.) driven by repeated elements and novel gene families across ecological guilds.</title>
        <authorList>
            <consortium name="Lawrence Berkeley National Laboratory"/>
            <person name="Harder C.B."/>
            <person name="Miyauchi S."/>
            <person name="Viragh M."/>
            <person name="Kuo A."/>
            <person name="Thoen E."/>
            <person name="Andreopoulos B."/>
            <person name="Lu D."/>
            <person name="Skrede I."/>
            <person name="Drula E."/>
            <person name="Henrissat B."/>
            <person name="Morin E."/>
            <person name="Kohler A."/>
            <person name="Barry K."/>
            <person name="LaButti K."/>
            <person name="Morin E."/>
            <person name="Salamov A."/>
            <person name="Lipzen A."/>
            <person name="Mereny Z."/>
            <person name="Hegedus B."/>
            <person name="Baldrian P."/>
            <person name="Stursova M."/>
            <person name="Weitz H."/>
            <person name="Taylor A."/>
            <person name="Grigoriev I.V."/>
            <person name="Nagy L.G."/>
            <person name="Martin F."/>
            <person name="Kauserud H."/>
        </authorList>
    </citation>
    <scope>NUCLEOTIDE SEQUENCE</scope>
    <source>
        <strain evidence="1">CBHHK002</strain>
    </source>
</reference>
<dbReference type="Proteomes" id="UP001218218">
    <property type="component" value="Unassembled WGS sequence"/>
</dbReference>
<evidence type="ECO:0000313" key="1">
    <source>
        <dbReference type="EMBL" id="KAJ7364515.1"/>
    </source>
</evidence>
<dbReference type="AlphaFoldDB" id="A0AAD7APC8"/>
<sequence>MGGARERTEVAAPSGQGMQELWFDDGNIVLRAGSSLYRVYRGTLTSRSSVFQAMLSLAPPPNSELVEGCPLVELTDPEVEVTPFLRAIFEPEFFLPSPAPTDLDTVLGCLRLAHKYKVDYLRRRALVHFSSGYPTTLSEFDQIARYQPPDGPSVLEKWTWRPLSPITCVRAIQVAREVDAPWILPRAFYTLSLNLNRLGMTIFTGDLYKGMDTRLSVQDQTSFLKGYNLQCQSTVVDVLAFLSRPLDIQGCKHPWLCSRARLTAIPHISDRDLACGFLPNPLYIWQCADWDKLLSPLCPVCKTVLKETHQNARQALWNRLPEIYDVAAWDVLEQLKAAAFNPSTPG</sequence>
<dbReference type="InterPro" id="IPR011333">
    <property type="entry name" value="SKP1/BTB/POZ_sf"/>
</dbReference>
<evidence type="ECO:0000313" key="2">
    <source>
        <dbReference type="Proteomes" id="UP001218218"/>
    </source>
</evidence>
<dbReference type="EMBL" id="JARIHO010000003">
    <property type="protein sequence ID" value="KAJ7364515.1"/>
    <property type="molecule type" value="Genomic_DNA"/>
</dbReference>
<name>A0AAD7APC8_9AGAR</name>
<protein>
    <recommendedName>
        <fullName evidence="3">BTB domain-containing protein</fullName>
    </recommendedName>
</protein>
<comment type="caution">
    <text evidence="1">The sequence shown here is derived from an EMBL/GenBank/DDBJ whole genome shotgun (WGS) entry which is preliminary data.</text>
</comment>
<keyword evidence="2" id="KW-1185">Reference proteome</keyword>
<proteinExistence type="predicted"/>
<dbReference type="Gene3D" id="3.30.710.10">
    <property type="entry name" value="Potassium Channel Kv1.1, Chain A"/>
    <property type="match status" value="1"/>
</dbReference>
<accession>A0AAD7APC8</accession>